<keyword evidence="4 7" id="KW-0812">Transmembrane</keyword>
<evidence type="ECO:0000256" key="7">
    <source>
        <dbReference type="RuleBase" id="RU003942"/>
    </source>
</evidence>
<dbReference type="Gene3D" id="1.10.3730.20">
    <property type="match status" value="1"/>
</dbReference>
<dbReference type="InterPro" id="IPR000390">
    <property type="entry name" value="Small_drug/metabolite_transptr"/>
</dbReference>
<dbReference type="InterPro" id="IPR037185">
    <property type="entry name" value="EmrE-like"/>
</dbReference>
<proteinExistence type="inferred from homology"/>
<comment type="subcellular location">
    <subcellularLocation>
        <location evidence="1 7">Cell membrane</location>
        <topology evidence="1 7">Multi-pass membrane protein</topology>
    </subcellularLocation>
</comment>
<dbReference type="Pfam" id="PF00893">
    <property type="entry name" value="Multi_Drug_Res"/>
    <property type="match status" value="1"/>
</dbReference>
<evidence type="ECO:0000256" key="1">
    <source>
        <dbReference type="ARBA" id="ARBA00004651"/>
    </source>
</evidence>
<comment type="similarity">
    <text evidence="7">Belongs to the drug/metabolite transporter (DMT) superfamily. Small multidrug resistance (SMR) (TC 2.A.7.1) family.</text>
</comment>
<evidence type="ECO:0000256" key="8">
    <source>
        <dbReference type="SAM" id="Phobius"/>
    </source>
</evidence>
<accession>A0ABS4GSC0</accession>
<dbReference type="SUPFAM" id="SSF103481">
    <property type="entry name" value="Multidrug resistance efflux transporter EmrE"/>
    <property type="match status" value="1"/>
</dbReference>
<evidence type="ECO:0000256" key="4">
    <source>
        <dbReference type="ARBA" id="ARBA00022692"/>
    </source>
</evidence>
<evidence type="ECO:0000313" key="9">
    <source>
        <dbReference type="EMBL" id="MBP1933129.1"/>
    </source>
</evidence>
<dbReference type="PANTHER" id="PTHR30561:SF1">
    <property type="entry name" value="MULTIDRUG TRANSPORTER EMRE"/>
    <property type="match status" value="1"/>
</dbReference>
<evidence type="ECO:0000256" key="5">
    <source>
        <dbReference type="ARBA" id="ARBA00022989"/>
    </source>
</evidence>
<dbReference type="PANTHER" id="PTHR30561">
    <property type="entry name" value="SMR FAMILY PROTON-DEPENDENT DRUG EFFLUX TRANSPORTER SUGE"/>
    <property type="match status" value="1"/>
</dbReference>
<gene>
    <name evidence="9" type="ORF">J2Z37_003140</name>
</gene>
<name>A0ABS4GSC0_9BACL</name>
<evidence type="ECO:0000256" key="2">
    <source>
        <dbReference type="ARBA" id="ARBA00022448"/>
    </source>
</evidence>
<reference evidence="9 10" key="1">
    <citation type="submission" date="2021-03" db="EMBL/GenBank/DDBJ databases">
        <title>Genomic Encyclopedia of Type Strains, Phase IV (KMG-IV): sequencing the most valuable type-strain genomes for metagenomic binning, comparative biology and taxonomic classification.</title>
        <authorList>
            <person name="Goeker M."/>
        </authorList>
    </citation>
    <scope>NUCLEOTIDE SEQUENCE [LARGE SCALE GENOMIC DNA]</scope>
    <source>
        <strain evidence="9 10">DSM 24738</strain>
    </source>
</reference>
<dbReference type="InterPro" id="IPR045324">
    <property type="entry name" value="Small_multidrug_res"/>
</dbReference>
<feature type="transmembrane region" description="Helical" evidence="8">
    <location>
        <begin position="29"/>
        <end position="50"/>
    </location>
</feature>
<feature type="transmembrane region" description="Helical" evidence="8">
    <location>
        <begin position="84"/>
        <end position="104"/>
    </location>
</feature>
<keyword evidence="6 8" id="KW-0472">Membrane</keyword>
<sequence>MSWVYLLLAILTEVSGTTAMKISQGFSKLLPTVLIFVFYGLSLSLLTLALKNISVSIAYAIWAGLGTAIIALIGIWWFREPVTLMKIISILLIIAGVIGLNLSGGAQESGETSRQIEKAQG</sequence>
<comment type="caution">
    <text evidence="9">The sequence shown here is derived from an EMBL/GenBank/DDBJ whole genome shotgun (WGS) entry which is preliminary data.</text>
</comment>
<dbReference type="RefSeq" id="WP_209811152.1">
    <property type="nucleotide sequence ID" value="NZ_JAGGKT010000009.1"/>
</dbReference>
<feature type="transmembrane region" description="Helical" evidence="8">
    <location>
        <begin position="57"/>
        <end position="78"/>
    </location>
</feature>
<dbReference type="Proteomes" id="UP001519343">
    <property type="component" value="Unassembled WGS sequence"/>
</dbReference>
<keyword evidence="2" id="KW-0813">Transport</keyword>
<evidence type="ECO:0000256" key="6">
    <source>
        <dbReference type="ARBA" id="ARBA00023136"/>
    </source>
</evidence>
<keyword evidence="10" id="KW-1185">Reference proteome</keyword>
<keyword evidence="3" id="KW-1003">Cell membrane</keyword>
<dbReference type="EMBL" id="JAGGKT010000009">
    <property type="protein sequence ID" value="MBP1933129.1"/>
    <property type="molecule type" value="Genomic_DNA"/>
</dbReference>
<evidence type="ECO:0000256" key="3">
    <source>
        <dbReference type="ARBA" id="ARBA00022475"/>
    </source>
</evidence>
<keyword evidence="5 8" id="KW-1133">Transmembrane helix</keyword>
<protein>
    <submittedName>
        <fullName evidence="9">Small multidrug resistance pump</fullName>
    </submittedName>
</protein>
<evidence type="ECO:0000313" key="10">
    <source>
        <dbReference type="Proteomes" id="UP001519343"/>
    </source>
</evidence>
<organism evidence="9 10">
    <name type="scientific">Ammoniphilus resinae</name>
    <dbReference type="NCBI Taxonomy" id="861532"/>
    <lineage>
        <taxon>Bacteria</taxon>
        <taxon>Bacillati</taxon>
        <taxon>Bacillota</taxon>
        <taxon>Bacilli</taxon>
        <taxon>Bacillales</taxon>
        <taxon>Paenibacillaceae</taxon>
        <taxon>Aneurinibacillus group</taxon>
        <taxon>Ammoniphilus</taxon>
    </lineage>
</organism>